<protein>
    <submittedName>
        <fullName evidence="2">Conserved hypothetical- protein</fullName>
    </submittedName>
</protein>
<feature type="compositionally biased region" description="Acidic residues" evidence="1">
    <location>
        <begin position="313"/>
        <end position="324"/>
    </location>
</feature>
<feature type="compositionally biased region" description="Polar residues" evidence="1">
    <location>
        <begin position="336"/>
        <end position="353"/>
    </location>
</feature>
<feature type="compositionally biased region" description="Low complexity" evidence="1">
    <location>
        <begin position="23"/>
        <end position="32"/>
    </location>
</feature>
<dbReference type="PANTHER" id="PTHR37781">
    <property type="entry name" value="TFIIH COMPLEX SUBUNIT"/>
    <property type="match status" value="1"/>
</dbReference>
<sequence>MADTPRYANAGGFVPPTLPSPAPSTASSRAAAGLPHPLSKPLVPGSRKEEYARKYAESRLLHISRRYVKKHGIPDPADTVTGYDSFEEVCHDLEEVIFVLWFSGTPSIQVPYLLNIALAFTDYIEAFEPAPTATFQLLKKLDHCFASLLAGKDIRSGETLPGFEQNMRKGMTKTDMVRCKSLAEQTRLLVAVVMSNVDGVETYLPEEDESIPPSRGQATPARAQATPHGEKRKRIEEETPAKAEEENEIKEESSSPPKRQKTESPENRPVTGSPSVKQEDENSTPVPSTLFSKESLTGMEASKSDGKFHFALEDEDDDDDDDGGDNTGGNGNIGETATTALARTPPHRSTSEPPDQPPDAYEPDDDNDDEELYMNVAKVYEKTLVALGKTLGEPIVGY</sequence>
<gene>
    <name evidence="2" type="ORF">PG986_004422</name>
</gene>
<feature type="compositionally biased region" description="Acidic residues" evidence="1">
    <location>
        <begin position="361"/>
        <end position="371"/>
    </location>
</feature>
<feature type="region of interest" description="Disordered" evidence="1">
    <location>
        <begin position="204"/>
        <end position="371"/>
    </location>
</feature>
<evidence type="ECO:0000256" key="1">
    <source>
        <dbReference type="SAM" id="MobiDB-lite"/>
    </source>
</evidence>
<dbReference type="Pfam" id="PF17110">
    <property type="entry name" value="TFB6"/>
    <property type="match status" value="2"/>
</dbReference>
<keyword evidence="3" id="KW-1185">Reference proteome</keyword>
<feature type="region of interest" description="Disordered" evidence="1">
    <location>
        <begin position="1"/>
        <end position="46"/>
    </location>
</feature>
<comment type="caution">
    <text evidence="2">The sequence shown here is derived from an EMBL/GenBank/DDBJ whole genome shotgun (WGS) entry which is preliminary data.</text>
</comment>
<dbReference type="PANTHER" id="PTHR37781:SF1">
    <property type="entry name" value="ADR380WP"/>
    <property type="match status" value="1"/>
</dbReference>
<organism evidence="2 3">
    <name type="scientific">Apiospora aurea</name>
    <dbReference type="NCBI Taxonomy" id="335848"/>
    <lineage>
        <taxon>Eukaryota</taxon>
        <taxon>Fungi</taxon>
        <taxon>Dikarya</taxon>
        <taxon>Ascomycota</taxon>
        <taxon>Pezizomycotina</taxon>
        <taxon>Sordariomycetes</taxon>
        <taxon>Xylariomycetidae</taxon>
        <taxon>Amphisphaeriales</taxon>
        <taxon>Apiosporaceae</taxon>
        <taxon>Apiospora</taxon>
    </lineage>
</organism>
<feature type="compositionally biased region" description="Basic and acidic residues" evidence="1">
    <location>
        <begin position="302"/>
        <end position="312"/>
    </location>
</feature>
<dbReference type="InterPro" id="IPR031349">
    <property type="entry name" value="Tfb6"/>
</dbReference>
<dbReference type="Proteomes" id="UP001391051">
    <property type="component" value="Unassembled WGS sequence"/>
</dbReference>
<dbReference type="GeneID" id="92073706"/>
<proteinExistence type="predicted"/>
<evidence type="ECO:0000313" key="3">
    <source>
        <dbReference type="Proteomes" id="UP001391051"/>
    </source>
</evidence>
<feature type="compositionally biased region" description="Polar residues" evidence="1">
    <location>
        <begin position="283"/>
        <end position="295"/>
    </location>
</feature>
<feature type="compositionally biased region" description="Basic and acidic residues" evidence="1">
    <location>
        <begin position="233"/>
        <end position="244"/>
    </location>
</feature>
<dbReference type="EMBL" id="JAQQWE010000003">
    <property type="protein sequence ID" value="KAK7959568.1"/>
    <property type="molecule type" value="Genomic_DNA"/>
</dbReference>
<dbReference type="RefSeq" id="XP_066703271.1">
    <property type="nucleotide sequence ID" value="XM_066840644.1"/>
</dbReference>
<evidence type="ECO:0000313" key="2">
    <source>
        <dbReference type="EMBL" id="KAK7959568.1"/>
    </source>
</evidence>
<accession>A0ABR1QMJ6</accession>
<name>A0ABR1QMJ6_9PEZI</name>
<reference evidence="2 3" key="1">
    <citation type="submission" date="2023-01" db="EMBL/GenBank/DDBJ databases">
        <title>Analysis of 21 Apiospora genomes using comparative genomics revels a genus with tremendous synthesis potential of carbohydrate active enzymes and secondary metabolites.</title>
        <authorList>
            <person name="Sorensen T."/>
        </authorList>
    </citation>
    <scope>NUCLEOTIDE SEQUENCE [LARGE SCALE GENOMIC DNA]</scope>
    <source>
        <strain evidence="2 3">CBS 24483</strain>
    </source>
</reference>